<dbReference type="Proteomes" id="UP000502677">
    <property type="component" value="Chromosome"/>
</dbReference>
<accession>A0A6G7XDC5</accession>
<dbReference type="Pfam" id="PF24722">
    <property type="entry name" value="DUF7674"/>
    <property type="match status" value="1"/>
</dbReference>
<dbReference type="KEGG" id="lvi:G7068_04580"/>
<evidence type="ECO:0000313" key="3">
    <source>
        <dbReference type="Proteomes" id="UP000502677"/>
    </source>
</evidence>
<keyword evidence="3" id="KW-1185">Reference proteome</keyword>
<sequence length="129" mass="14323">MKSDDYLPPPENKDFCVALVNAVPALGPLMQEHLEDEFGEILSYIFLANVARWAEANAIEHEEDVHQIISELNRGLNEGEGDIPNLVAAGFVEAMSRDTPLLTLVTGSLRAWVDYDFGFSSVQPHLRGR</sequence>
<proteinExistence type="predicted"/>
<reference evidence="2 3" key="1">
    <citation type="submission" date="2020-03" db="EMBL/GenBank/DDBJ databases">
        <title>Leucobacter sp. nov., isolated from beetles.</title>
        <authorList>
            <person name="Hyun D.-W."/>
            <person name="Bae J.-W."/>
        </authorList>
    </citation>
    <scope>NUCLEOTIDE SEQUENCE [LARGE SCALE GENOMIC DNA]</scope>
    <source>
        <strain evidence="2 3">HDW9C</strain>
    </source>
</reference>
<evidence type="ECO:0000259" key="1">
    <source>
        <dbReference type="Pfam" id="PF24722"/>
    </source>
</evidence>
<name>A0A6G7XDC5_9MICO</name>
<feature type="domain" description="DUF7674" evidence="1">
    <location>
        <begin position="19"/>
        <end position="112"/>
    </location>
</feature>
<dbReference type="EMBL" id="CP049863">
    <property type="protein sequence ID" value="QIK62565.1"/>
    <property type="molecule type" value="Genomic_DNA"/>
</dbReference>
<organism evidence="2 3">
    <name type="scientific">Leucobacter viscericola</name>
    <dbReference type="NCBI Taxonomy" id="2714935"/>
    <lineage>
        <taxon>Bacteria</taxon>
        <taxon>Bacillati</taxon>
        <taxon>Actinomycetota</taxon>
        <taxon>Actinomycetes</taxon>
        <taxon>Micrococcales</taxon>
        <taxon>Microbacteriaceae</taxon>
        <taxon>Leucobacter</taxon>
    </lineage>
</organism>
<dbReference type="RefSeq" id="WP_166289546.1">
    <property type="nucleotide sequence ID" value="NZ_CP049863.1"/>
</dbReference>
<dbReference type="AlphaFoldDB" id="A0A6G7XDC5"/>
<gene>
    <name evidence="2" type="ORF">G7068_04580</name>
</gene>
<protein>
    <recommendedName>
        <fullName evidence="1">DUF7674 domain-containing protein</fullName>
    </recommendedName>
</protein>
<evidence type="ECO:0000313" key="2">
    <source>
        <dbReference type="EMBL" id="QIK62565.1"/>
    </source>
</evidence>
<dbReference type="InterPro" id="IPR056091">
    <property type="entry name" value="DUF7674"/>
</dbReference>